<dbReference type="SUPFAM" id="SSF55174">
    <property type="entry name" value="Alpha-L RNA-binding motif"/>
    <property type="match status" value="1"/>
</dbReference>
<dbReference type="InterPro" id="IPR002942">
    <property type="entry name" value="S4_RNA-bd"/>
</dbReference>
<dbReference type="CDD" id="cd00165">
    <property type="entry name" value="S4"/>
    <property type="match status" value="1"/>
</dbReference>
<dbReference type="PIRSF" id="PIRSF005578">
    <property type="entry name" value="TlyA"/>
    <property type="match status" value="1"/>
</dbReference>
<protein>
    <submittedName>
        <fullName evidence="5">TlyA family rRNA (Cytidine-2'-O)-methyltransferase</fullName>
    </submittedName>
</protein>
<evidence type="ECO:0000313" key="5">
    <source>
        <dbReference type="EMBL" id="AVQ31025.1"/>
    </source>
</evidence>
<dbReference type="InterPro" id="IPR047048">
    <property type="entry name" value="TlyA"/>
</dbReference>
<dbReference type="SMART" id="SM00363">
    <property type="entry name" value="S4"/>
    <property type="match status" value="1"/>
</dbReference>
<evidence type="ECO:0000256" key="1">
    <source>
        <dbReference type="ARBA" id="ARBA00022884"/>
    </source>
</evidence>
<dbReference type="NCBIfam" id="TIGR00478">
    <property type="entry name" value="tly"/>
    <property type="match status" value="1"/>
</dbReference>
<dbReference type="PROSITE" id="PS50889">
    <property type="entry name" value="S4"/>
    <property type="match status" value="1"/>
</dbReference>
<feature type="domain" description="RNA-binding S4" evidence="4">
    <location>
        <begin position="3"/>
        <end position="70"/>
    </location>
</feature>
<evidence type="ECO:0000259" key="4">
    <source>
        <dbReference type="SMART" id="SM00363"/>
    </source>
</evidence>
<dbReference type="PANTHER" id="PTHR32319:SF0">
    <property type="entry name" value="BACTERIAL HEMOLYSIN-LIKE PROTEIN"/>
    <property type="match status" value="1"/>
</dbReference>
<dbReference type="InterPro" id="IPR004538">
    <property type="entry name" value="Hemolysin_A/TlyA"/>
</dbReference>
<dbReference type="SUPFAM" id="SSF53335">
    <property type="entry name" value="S-adenosyl-L-methionine-dependent methyltransferases"/>
    <property type="match status" value="1"/>
</dbReference>
<organism evidence="5 6">
    <name type="scientific">Fusobacterium varium ATCC 27725</name>
    <dbReference type="NCBI Taxonomy" id="469618"/>
    <lineage>
        <taxon>Bacteria</taxon>
        <taxon>Fusobacteriati</taxon>
        <taxon>Fusobacteriota</taxon>
        <taxon>Fusobacteriia</taxon>
        <taxon>Fusobacteriales</taxon>
        <taxon>Fusobacteriaceae</taxon>
        <taxon>Fusobacterium</taxon>
    </lineage>
</organism>
<dbReference type="PANTHER" id="PTHR32319">
    <property type="entry name" value="BACTERIAL HEMOLYSIN-LIKE PROTEIN"/>
    <property type="match status" value="1"/>
</dbReference>
<keyword evidence="1 3" id="KW-0694">RNA-binding</keyword>
<dbReference type="Proteomes" id="UP000241238">
    <property type="component" value="Chromosome"/>
</dbReference>
<dbReference type="GeneID" id="77467796"/>
<gene>
    <name evidence="5" type="ORF">C4N18_07295</name>
</gene>
<keyword evidence="6" id="KW-1185">Reference proteome</keyword>
<evidence type="ECO:0000313" key="6">
    <source>
        <dbReference type="Proteomes" id="UP000241238"/>
    </source>
</evidence>
<evidence type="ECO:0000256" key="3">
    <source>
        <dbReference type="PROSITE-ProRule" id="PRU00182"/>
    </source>
</evidence>
<dbReference type="EMBL" id="CP028103">
    <property type="protein sequence ID" value="AVQ31025.1"/>
    <property type="molecule type" value="Genomic_DNA"/>
</dbReference>
<dbReference type="Gene3D" id="3.40.50.150">
    <property type="entry name" value="Vaccinia Virus protein VP39"/>
    <property type="match status" value="1"/>
</dbReference>
<comment type="similarity">
    <text evidence="2">Belongs to the TlyA family.</text>
</comment>
<name>A0ABN5JGA7_FUSVA</name>
<dbReference type="RefSeq" id="WP_005950705.1">
    <property type="nucleotide sequence ID" value="NZ_CP028103.1"/>
</dbReference>
<dbReference type="Gene3D" id="3.10.290.10">
    <property type="entry name" value="RNA-binding S4 domain"/>
    <property type="match status" value="1"/>
</dbReference>
<dbReference type="InterPro" id="IPR029063">
    <property type="entry name" value="SAM-dependent_MTases_sf"/>
</dbReference>
<dbReference type="Pfam" id="PF01728">
    <property type="entry name" value="FtsJ"/>
    <property type="match status" value="1"/>
</dbReference>
<reference evidence="6" key="1">
    <citation type="journal article" date="2018" name="MSphere">
        <title>Fusobacterium Genomics Using MinION and Illumina Sequencing Enables Genome Completion and Correction.</title>
        <authorList>
            <person name="Todd S.M."/>
            <person name="Settlage R.E."/>
            <person name="Lahmers K.K."/>
            <person name="Slade D.J."/>
        </authorList>
    </citation>
    <scope>NUCLEOTIDE SEQUENCE [LARGE SCALE GENOMIC DNA]</scope>
    <source>
        <strain evidence="6">ATCC 27725</strain>
    </source>
</reference>
<accession>A0ABN5JGA7</accession>
<dbReference type="InterPro" id="IPR002877">
    <property type="entry name" value="RNA_MeTrfase_FtsJ_dom"/>
</dbReference>
<sequence length="269" mass="30094">MKERLDILLVKSGFFESKEKAQRAIMAGLVIVNDKRIDKSGTFIKLDKDPVIRIKGEVSKYVSRGGLKLEKALQVFGMKLTEKTILDVGASTGGFTDCLLQNGAGFVYAMDVGTNQLDWKLRNDDRVKSIENTHIKDLTENDLDNKKMDYIVMDVSFISITKVLEYLVKFCQPETKLMALIKPQFETDREYIEKGGIVKDTGQHIKAIKRVIEEGENNGFYIEGLDFSPITGTKGNVEYISIFGLKVENKKNIDIDGIVKNGKNLGGAV</sequence>
<dbReference type="InterPro" id="IPR036986">
    <property type="entry name" value="S4_RNA-bd_sf"/>
</dbReference>
<dbReference type="Pfam" id="PF01479">
    <property type="entry name" value="S4"/>
    <property type="match status" value="1"/>
</dbReference>
<proteinExistence type="inferred from homology"/>
<evidence type="ECO:0000256" key="2">
    <source>
        <dbReference type="ARBA" id="ARBA00029460"/>
    </source>
</evidence>
<dbReference type="CDD" id="cd02440">
    <property type="entry name" value="AdoMet_MTases"/>
    <property type="match status" value="1"/>
</dbReference>